<evidence type="ECO:0000313" key="3">
    <source>
        <dbReference type="Proteomes" id="UP001597214"/>
    </source>
</evidence>
<keyword evidence="3" id="KW-1185">Reference proteome</keyword>
<dbReference type="Proteomes" id="UP001597214">
    <property type="component" value="Unassembled WGS sequence"/>
</dbReference>
<feature type="transmembrane region" description="Helical" evidence="1">
    <location>
        <begin position="36"/>
        <end position="60"/>
    </location>
</feature>
<sequence length="169" mass="19512">MTRTEMRDTYPIEMLLWSIALPGFAQILNKHYIKGILFIILEFLINVQGHLNEAIVYSFQGDTQQAISIVDYQWIMFYPCLYVFAMWDAYKSAKEKLHIKRNPFESIPFSIAAYITTVGVIFSSKPIFSITFGPIFTPIISVIIGFLIGNFVRKLLLAILHTRSDKEYT</sequence>
<gene>
    <name evidence="2" type="ORF">ACFSCX_21440</name>
</gene>
<reference evidence="3" key="1">
    <citation type="journal article" date="2019" name="Int. J. Syst. Evol. Microbiol.">
        <title>The Global Catalogue of Microorganisms (GCM) 10K type strain sequencing project: providing services to taxonomists for standard genome sequencing and annotation.</title>
        <authorList>
            <consortium name="The Broad Institute Genomics Platform"/>
            <consortium name="The Broad Institute Genome Sequencing Center for Infectious Disease"/>
            <person name="Wu L."/>
            <person name="Ma J."/>
        </authorList>
    </citation>
    <scope>NUCLEOTIDE SEQUENCE [LARGE SCALE GENOMIC DNA]</scope>
    <source>
        <strain evidence="3">CCUG 49339</strain>
    </source>
</reference>
<feature type="transmembrane region" description="Helical" evidence="1">
    <location>
        <begin position="128"/>
        <end position="152"/>
    </location>
</feature>
<organism evidence="2 3">
    <name type="scientific">Bacillus salitolerans</name>
    <dbReference type="NCBI Taxonomy" id="1437434"/>
    <lineage>
        <taxon>Bacteria</taxon>
        <taxon>Bacillati</taxon>
        <taxon>Bacillota</taxon>
        <taxon>Bacilli</taxon>
        <taxon>Bacillales</taxon>
        <taxon>Bacillaceae</taxon>
        <taxon>Bacillus</taxon>
    </lineage>
</organism>
<name>A0ABW4LXC7_9BACI</name>
<accession>A0ABW4LXC7</accession>
<keyword evidence="1" id="KW-0812">Transmembrane</keyword>
<comment type="caution">
    <text evidence="2">The sequence shown here is derived from an EMBL/GenBank/DDBJ whole genome shotgun (WGS) entry which is preliminary data.</text>
</comment>
<protein>
    <submittedName>
        <fullName evidence="2">Uncharacterized protein</fullName>
    </submittedName>
</protein>
<dbReference type="EMBL" id="JBHUEM010000052">
    <property type="protein sequence ID" value="MFD1739077.1"/>
    <property type="molecule type" value="Genomic_DNA"/>
</dbReference>
<keyword evidence="1" id="KW-0472">Membrane</keyword>
<dbReference type="RefSeq" id="WP_377930300.1">
    <property type="nucleotide sequence ID" value="NZ_JBHUEM010000052.1"/>
</dbReference>
<keyword evidence="1" id="KW-1133">Transmembrane helix</keyword>
<feature type="transmembrane region" description="Helical" evidence="1">
    <location>
        <begin position="72"/>
        <end position="90"/>
    </location>
</feature>
<feature type="transmembrane region" description="Helical" evidence="1">
    <location>
        <begin position="102"/>
        <end position="122"/>
    </location>
</feature>
<evidence type="ECO:0000256" key="1">
    <source>
        <dbReference type="SAM" id="Phobius"/>
    </source>
</evidence>
<evidence type="ECO:0000313" key="2">
    <source>
        <dbReference type="EMBL" id="MFD1739077.1"/>
    </source>
</evidence>
<proteinExistence type="predicted"/>